<name>A0A2I0UN31_LIMLA</name>
<reference evidence="3" key="1">
    <citation type="submission" date="2017-11" db="EMBL/GenBank/DDBJ databases">
        <authorList>
            <person name="Lima N.C."/>
            <person name="Parody-Merino A.M."/>
            <person name="Battley P.F."/>
            <person name="Fidler A.E."/>
            <person name="Prosdocimi F."/>
        </authorList>
    </citation>
    <scope>NUCLEOTIDE SEQUENCE [LARGE SCALE GENOMIC DNA]</scope>
</reference>
<keyword evidence="3" id="KW-1185">Reference proteome</keyword>
<feature type="signal peptide" evidence="1">
    <location>
        <begin position="1"/>
        <end position="26"/>
    </location>
</feature>
<dbReference type="GO" id="GO:0003964">
    <property type="term" value="F:RNA-directed DNA polymerase activity"/>
    <property type="evidence" value="ECO:0007669"/>
    <property type="project" value="UniProtKB-KW"/>
</dbReference>
<dbReference type="AlphaFoldDB" id="A0A2I0UN31"/>
<sequence>MCVSSLWLLSVKQLLLLVLLLQRPGAFYDGVTASLDKERATVIIYLDFCKAFDMVPYNILVAKLERYGFDGGTVLHLGRNNTMHLHMLGSAQLVKQLCREGPGDPDGHQVEHESTMCPCHKEG</sequence>
<feature type="chain" id="PRO_5014159849" evidence="1">
    <location>
        <begin position="27"/>
        <end position="123"/>
    </location>
</feature>
<evidence type="ECO:0000256" key="1">
    <source>
        <dbReference type="SAM" id="SignalP"/>
    </source>
</evidence>
<accession>A0A2I0UN31</accession>
<evidence type="ECO:0000313" key="3">
    <source>
        <dbReference type="Proteomes" id="UP000233556"/>
    </source>
</evidence>
<dbReference type="EMBL" id="KZ505677">
    <property type="protein sequence ID" value="PKU47459.1"/>
    <property type="molecule type" value="Genomic_DNA"/>
</dbReference>
<proteinExistence type="predicted"/>
<organism evidence="2 3">
    <name type="scientific">Limosa lapponica baueri</name>
    <dbReference type="NCBI Taxonomy" id="1758121"/>
    <lineage>
        <taxon>Eukaryota</taxon>
        <taxon>Metazoa</taxon>
        <taxon>Chordata</taxon>
        <taxon>Craniata</taxon>
        <taxon>Vertebrata</taxon>
        <taxon>Euteleostomi</taxon>
        <taxon>Archelosauria</taxon>
        <taxon>Archosauria</taxon>
        <taxon>Dinosauria</taxon>
        <taxon>Saurischia</taxon>
        <taxon>Theropoda</taxon>
        <taxon>Coelurosauria</taxon>
        <taxon>Aves</taxon>
        <taxon>Neognathae</taxon>
        <taxon>Neoaves</taxon>
        <taxon>Charadriiformes</taxon>
        <taxon>Scolopacidae</taxon>
        <taxon>Limosa</taxon>
    </lineage>
</organism>
<evidence type="ECO:0000313" key="2">
    <source>
        <dbReference type="EMBL" id="PKU47459.1"/>
    </source>
</evidence>
<gene>
    <name evidence="2" type="ORF">llap_2199</name>
</gene>
<reference evidence="3" key="2">
    <citation type="submission" date="2017-12" db="EMBL/GenBank/DDBJ databases">
        <title>Genome sequence of the Bar-tailed Godwit (Limosa lapponica baueri).</title>
        <authorList>
            <person name="Lima N.C.B."/>
            <person name="Parody-Merino A.M."/>
            <person name="Battley P.F."/>
            <person name="Fidler A.E."/>
            <person name="Prosdocimi F."/>
        </authorList>
    </citation>
    <scope>NUCLEOTIDE SEQUENCE [LARGE SCALE GENOMIC DNA]</scope>
</reference>
<keyword evidence="2" id="KW-0548">Nucleotidyltransferase</keyword>
<protein>
    <submittedName>
        <fullName evidence="2">Rna-directed dna polymerase from mobile element jockey-like</fullName>
    </submittedName>
</protein>
<dbReference type="OrthoDB" id="10063195at2759"/>
<keyword evidence="1" id="KW-0732">Signal</keyword>
<dbReference type="Proteomes" id="UP000233556">
    <property type="component" value="Unassembled WGS sequence"/>
</dbReference>
<keyword evidence="2" id="KW-0808">Transferase</keyword>
<keyword evidence="2" id="KW-0695">RNA-directed DNA polymerase</keyword>